<sequence>MCLADQPNRGGLVILLDLKWRSHLVFSKLVCLKLFFSGELSISPIASSLRYFSTQMLMS</sequence>
<dbReference type="AlphaFoldDB" id="A0A5B7DCG1"/>
<protein>
    <submittedName>
        <fullName evidence="1">Uncharacterized protein</fullName>
    </submittedName>
</protein>
<reference evidence="1 2" key="1">
    <citation type="submission" date="2019-05" db="EMBL/GenBank/DDBJ databases">
        <title>Another draft genome of Portunus trituberculatus and its Hox gene families provides insights of decapod evolution.</title>
        <authorList>
            <person name="Jeong J.-H."/>
            <person name="Song I."/>
            <person name="Kim S."/>
            <person name="Choi T."/>
            <person name="Kim D."/>
            <person name="Ryu S."/>
            <person name="Kim W."/>
        </authorList>
    </citation>
    <scope>NUCLEOTIDE SEQUENCE [LARGE SCALE GENOMIC DNA]</scope>
    <source>
        <tissue evidence="1">Muscle</tissue>
    </source>
</reference>
<organism evidence="1 2">
    <name type="scientific">Portunus trituberculatus</name>
    <name type="common">Swimming crab</name>
    <name type="synonym">Neptunus trituberculatus</name>
    <dbReference type="NCBI Taxonomy" id="210409"/>
    <lineage>
        <taxon>Eukaryota</taxon>
        <taxon>Metazoa</taxon>
        <taxon>Ecdysozoa</taxon>
        <taxon>Arthropoda</taxon>
        <taxon>Crustacea</taxon>
        <taxon>Multicrustacea</taxon>
        <taxon>Malacostraca</taxon>
        <taxon>Eumalacostraca</taxon>
        <taxon>Eucarida</taxon>
        <taxon>Decapoda</taxon>
        <taxon>Pleocyemata</taxon>
        <taxon>Brachyura</taxon>
        <taxon>Eubrachyura</taxon>
        <taxon>Portunoidea</taxon>
        <taxon>Portunidae</taxon>
        <taxon>Portuninae</taxon>
        <taxon>Portunus</taxon>
    </lineage>
</organism>
<evidence type="ECO:0000313" key="1">
    <source>
        <dbReference type="EMBL" id="MPC18954.1"/>
    </source>
</evidence>
<keyword evidence="2" id="KW-1185">Reference proteome</keyword>
<name>A0A5B7DCG1_PORTR</name>
<comment type="caution">
    <text evidence="1">The sequence shown here is derived from an EMBL/GenBank/DDBJ whole genome shotgun (WGS) entry which is preliminary data.</text>
</comment>
<dbReference type="Proteomes" id="UP000324222">
    <property type="component" value="Unassembled WGS sequence"/>
</dbReference>
<evidence type="ECO:0000313" key="2">
    <source>
        <dbReference type="Proteomes" id="UP000324222"/>
    </source>
</evidence>
<dbReference type="EMBL" id="VSRR010000724">
    <property type="protein sequence ID" value="MPC18954.1"/>
    <property type="molecule type" value="Genomic_DNA"/>
</dbReference>
<proteinExistence type="predicted"/>
<gene>
    <name evidence="1" type="ORF">E2C01_011853</name>
</gene>
<accession>A0A5B7DCG1</accession>